<evidence type="ECO:0000256" key="3">
    <source>
        <dbReference type="ARBA" id="ARBA00022475"/>
    </source>
</evidence>
<feature type="transmembrane region" description="Helical" evidence="7">
    <location>
        <begin position="145"/>
        <end position="164"/>
    </location>
</feature>
<dbReference type="Pfam" id="PF00528">
    <property type="entry name" value="BPD_transp_1"/>
    <property type="match status" value="1"/>
</dbReference>
<dbReference type="RefSeq" id="WP_310536472.1">
    <property type="nucleotide sequence ID" value="NZ_BAAAOC010000024.1"/>
</dbReference>
<name>A0ABU1FSH5_9MICC</name>
<keyword evidence="10" id="KW-1185">Reference proteome</keyword>
<proteinExistence type="inferred from homology"/>
<keyword evidence="5 7" id="KW-1133">Transmembrane helix</keyword>
<reference evidence="10" key="1">
    <citation type="submission" date="2023-07" db="EMBL/GenBank/DDBJ databases">
        <title>Description of three actinobacteria isolated from air of manufacturing shop in a pharmaceutical factory.</title>
        <authorList>
            <person name="Zhang D.-F."/>
        </authorList>
    </citation>
    <scope>NUCLEOTIDE SEQUENCE [LARGE SCALE GENOMIC DNA]</scope>
    <source>
        <strain evidence="10">CCTCC AB 207010</strain>
    </source>
</reference>
<keyword evidence="4 7" id="KW-0812">Transmembrane</keyword>
<dbReference type="EMBL" id="JAVKGT010000005">
    <property type="protein sequence ID" value="MDR5711086.1"/>
    <property type="molecule type" value="Genomic_DNA"/>
</dbReference>
<evidence type="ECO:0000256" key="2">
    <source>
        <dbReference type="ARBA" id="ARBA00022448"/>
    </source>
</evidence>
<dbReference type="Gene3D" id="1.10.3720.10">
    <property type="entry name" value="MetI-like"/>
    <property type="match status" value="1"/>
</dbReference>
<dbReference type="CDD" id="cd06261">
    <property type="entry name" value="TM_PBP2"/>
    <property type="match status" value="1"/>
</dbReference>
<dbReference type="InterPro" id="IPR000515">
    <property type="entry name" value="MetI-like"/>
</dbReference>
<feature type="domain" description="ABC transmembrane type-1" evidence="8">
    <location>
        <begin position="69"/>
        <end position="264"/>
    </location>
</feature>
<comment type="similarity">
    <text evidence="7">Belongs to the binding-protein-dependent transport system permease family.</text>
</comment>
<dbReference type="Proteomes" id="UP001260872">
    <property type="component" value="Unassembled WGS sequence"/>
</dbReference>
<dbReference type="InterPro" id="IPR010065">
    <property type="entry name" value="AA_ABC_transptr_permease_3TM"/>
</dbReference>
<keyword evidence="6 7" id="KW-0472">Membrane</keyword>
<feature type="transmembrane region" description="Helical" evidence="7">
    <location>
        <begin position="61"/>
        <end position="91"/>
    </location>
</feature>
<keyword evidence="2 7" id="KW-0813">Transport</keyword>
<evidence type="ECO:0000259" key="8">
    <source>
        <dbReference type="PROSITE" id="PS50928"/>
    </source>
</evidence>
<keyword evidence="3" id="KW-1003">Cell membrane</keyword>
<comment type="caution">
    <text evidence="9">The sequence shown here is derived from an EMBL/GenBank/DDBJ whole genome shotgun (WGS) entry which is preliminary data.</text>
</comment>
<dbReference type="PANTHER" id="PTHR30614">
    <property type="entry name" value="MEMBRANE COMPONENT OF AMINO ACID ABC TRANSPORTER"/>
    <property type="match status" value="1"/>
</dbReference>
<evidence type="ECO:0000256" key="1">
    <source>
        <dbReference type="ARBA" id="ARBA00004651"/>
    </source>
</evidence>
<feature type="transmembrane region" description="Helical" evidence="7">
    <location>
        <begin position="103"/>
        <end position="125"/>
    </location>
</feature>
<accession>A0ABU1FSH5</accession>
<protein>
    <submittedName>
        <fullName evidence="9">Amino acid ABC transporter permease</fullName>
    </submittedName>
</protein>
<organism evidence="9 10">
    <name type="scientific">Nesterenkonia flava</name>
    <dbReference type="NCBI Taxonomy" id="469799"/>
    <lineage>
        <taxon>Bacteria</taxon>
        <taxon>Bacillati</taxon>
        <taxon>Actinomycetota</taxon>
        <taxon>Actinomycetes</taxon>
        <taxon>Micrococcales</taxon>
        <taxon>Micrococcaceae</taxon>
        <taxon>Nesterenkonia</taxon>
    </lineage>
</organism>
<evidence type="ECO:0000256" key="7">
    <source>
        <dbReference type="RuleBase" id="RU363032"/>
    </source>
</evidence>
<dbReference type="NCBIfam" id="TIGR01726">
    <property type="entry name" value="HEQRo_perm_3TM"/>
    <property type="match status" value="1"/>
</dbReference>
<feature type="transmembrane region" description="Helical" evidence="7">
    <location>
        <begin position="198"/>
        <end position="222"/>
    </location>
</feature>
<dbReference type="PANTHER" id="PTHR30614:SF21">
    <property type="entry name" value="AMINO ACID ABC TRANSPORTER PERMEASE"/>
    <property type="match status" value="1"/>
</dbReference>
<dbReference type="PROSITE" id="PS50928">
    <property type="entry name" value="ABC_TM1"/>
    <property type="match status" value="1"/>
</dbReference>
<evidence type="ECO:0000313" key="10">
    <source>
        <dbReference type="Proteomes" id="UP001260872"/>
    </source>
</evidence>
<evidence type="ECO:0000256" key="4">
    <source>
        <dbReference type="ARBA" id="ARBA00022692"/>
    </source>
</evidence>
<gene>
    <name evidence="9" type="ORF">RH857_02875</name>
</gene>
<evidence type="ECO:0000256" key="6">
    <source>
        <dbReference type="ARBA" id="ARBA00023136"/>
    </source>
</evidence>
<comment type="subcellular location">
    <subcellularLocation>
        <location evidence="1 7">Cell membrane</location>
        <topology evidence="1 7">Multi-pass membrane protein</topology>
    </subcellularLocation>
</comment>
<dbReference type="InterPro" id="IPR035906">
    <property type="entry name" value="MetI-like_sf"/>
</dbReference>
<dbReference type="InterPro" id="IPR043429">
    <property type="entry name" value="ArtM/GltK/GlnP/TcyL/YhdX-like"/>
</dbReference>
<dbReference type="SUPFAM" id="SSF161098">
    <property type="entry name" value="MetI-like"/>
    <property type="match status" value="1"/>
</dbReference>
<sequence>MSAQTVLFDALGPKAKARIRIANIVAVLVVLALLAVVLWRLHDQGQLAPERWLNAVNATAWQHYLLLGLQFTLQAAAISVVTATVFGLVFGFLRLVPLAPVRWLAGIVVEFFRAVPVLVLMVFFYMMLSRIVVPQTGMDPRDAPYWAVIIGLTLYNGSVIAELVRSGVRGLPKGQREAAYAIGMTEGKSLRLVEIPQALVAMMPSLLSQFVIILKDSALGYIIGFSELLRYANQLGAGYGNILQALTVAAVIFILLNFALTWLAQKLASRLSSRTSGETSVENPGVVQAAVGK</sequence>
<feature type="transmembrane region" description="Helical" evidence="7">
    <location>
        <begin position="21"/>
        <end position="41"/>
    </location>
</feature>
<evidence type="ECO:0000313" key="9">
    <source>
        <dbReference type="EMBL" id="MDR5711086.1"/>
    </source>
</evidence>
<evidence type="ECO:0000256" key="5">
    <source>
        <dbReference type="ARBA" id="ARBA00022989"/>
    </source>
</evidence>
<feature type="transmembrane region" description="Helical" evidence="7">
    <location>
        <begin position="242"/>
        <end position="264"/>
    </location>
</feature>